<keyword evidence="5 8" id="KW-1133">Transmembrane helix</keyword>
<feature type="transmembrane region" description="Helical" evidence="8">
    <location>
        <begin position="207"/>
        <end position="227"/>
    </location>
</feature>
<dbReference type="Proteomes" id="UP000749559">
    <property type="component" value="Unassembled WGS sequence"/>
</dbReference>
<feature type="transmembrane region" description="Helical" evidence="8">
    <location>
        <begin position="564"/>
        <end position="585"/>
    </location>
</feature>
<feature type="transmembrane region" description="Helical" evidence="8">
    <location>
        <begin position="83"/>
        <end position="102"/>
    </location>
</feature>
<name>A0A8J1U869_OWEFU</name>
<feature type="transmembrane region" description="Helical" evidence="8">
    <location>
        <begin position="296"/>
        <end position="319"/>
    </location>
</feature>
<dbReference type="OrthoDB" id="6075923at2759"/>
<feature type="transmembrane region" description="Helical" evidence="8">
    <location>
        <begin position="155"/>
        <end position="171"/>
    </location>
</feature>
<dbReference type="PANTHER" id="PTHR10590">
    <property type="entry name" value="SODIUM/NUCLEOSIDE COTRANSPORTER"/>
    <property type="match status" value="1"/>
</dbReference>
<dbReference type="Pfam" id="PF01773">
    <property type="entry name" value="Nucleos_tra2_N"/>
    <property type="match status" value="1"/>
</dbReference>
<evidence type="ECO:0000256" key="1">
    <source>
        <dbReference type="ARBA" id="ARBA00004651"/>
    </source>
</evidence>
<dbReference type="InterPro" id="IPR008276">
    <property type="entry name" value="C_nuclsd_transpt"/>
</dbReference>
<keyword evidence="6 8" id="KW-0472">Membrane</keyword>
<evidence type="ECO:0000313" key="10">
    <source>
        <dbReference type="Proteomes" id="UP000749559"/>
    </source>
</evidence>
<organism evidence="9 10">
    <name type="scientific">Owenia fusiformis</name>
    <name type="common">Polychaete worm</name>
    <dbReference type="NCBI Taxonomy" id="6347"/>
    <lineage>
        <taxon>Eukaryota</taxon>
        <taxon>Metazoa</taxon>
        <taxon>Spiralia</taxon>
        <taxon>Lophotrochozoa</taxon>
        <taxon>Annelida</taxon>
        <taxon>Polychaeta</taxon>
        <taxon>Sedentaria</taxon>
        <taxon>Canalipalpata</taxon>
        <taxon>Sabellida</taxon>
        <taxon>Oweniida</taxon>
        <taxon>Oweniidae</taxon>
        <taxon>Owenia</taxon>
    </lineage>
</organism>
<comment type="caution">
    <text evidence="9">The sequence shown here is derived from an EMBL/GenBank/DDBJ whole genome shotgun (WGS) entry which is preliminary data.</text>
</comment>
<evidence type="ECO:0000256" key="7">
    <source>
        <dbReference type="SAM" id="MobiDB-lite"/>
    </source>
</evidence>
<feature type="transmembrane region" description="Helical" evidence="8">
    <location>
        <begin position="263"/>
        <end position="284"/>
    </location>
</feature>
<feature type="transmembrane region" description="Helical" evidence="8">
    <location>
        <begin position="177"/>
        <end position="195"/>
    </location>
</feature>
<evidence type="ECO:0000256" key="6">
    <source>
        <dbReference type="ARBA" id="ARBA00023136"/>
    </source>
</evidence>
<feature type="transmembrane region" description="Helical" evidence="8">
    <location>
        <begin position="108"/>
        <end position="127"/>
    </location>
</feature>
<dbReference type="PANTHER" id="PTHR10590:SF4">
    <property type="entry name" value="SOLUTE CARRIER FAMILY 28 MEMBER 3"/>
    <property type="match status" value="1"/>
</dbReference>
<dbReference type="AlphaFoldDB" id="A0A8J1U869"/>
<feature type="transmembrane region" description="Helical" evidence="8">
    <location>
        <begin position="527"/>
        <end position="552"/>
    </location>
</feature>
<evidence type="ECO:0000256" key="8">
    <source>
        <dbReference type="SAM" id="Phobius"/>
    </source>
</evidence>
<evidence type="ECO:0000256" key="3">
    <source>
        <dbReference type="ARBA" id="ARBA00022475"/>
    </source>
</evidence>
<dbReference type="Pfam" id="PF07662">
    <property type="entry name" value="Nucleos_tra2_C"/>
    <property type="match status" value="1"/>
</dbReference>
<accession>A0A8J1U869</accession>
<keyword evidence="10" id="KW-1185">Reference proteome</keyword>
<comment type="similarity">
    <text evidence="2">Belongs to the concentrative nucleoside transporter (CNT) (TC 2.A.41) family.</text>
</comment>
<protein>
    <submittedName>
        <fullName evidence="9">Uncharacterized protein</fullName>
    </submittedName>
</protein>
<dbReference type="InterPro" id="IPR011657">
    <property type="entry name" value="CNT_C_dom"/>
</dbReference>
<feature type="transmembrane region" description="Helical" evidence="8">
    <location>
        <begin position="368"/>
        <end position="387"/>
    </location>
</feature>
<feature type="transmembrane region" description="Helical" evidence="8">
    <location>
        <begin position="459"/>
        <end position="478"/>
    </location>
</feature>
<evidence type="ECO:0000313" key="9">
    <source>
        <dbReference type="EMBL" id="CAH1774159.1"/>
    </source>
</evidence>
<feature type="compositionally biased region" description="Acidic residues" evidence="7">
    <location>
        <begin position="48"/>
        <end position="57"/>
    </location>
</feature>
<dbReference type="Pfam" id="PF07670">
    <property type="entry name" value="Gate"/>
    <property type="match status" value="1"/>
</dbReference>
<keyword evidence="3" id="KW-1003">Cell membrane</keyword>
<gene>
    <name evidence="9" type="ORF">OFUS_LOCUS1673</name>
</gene>
<sequence>MVSNIGINNHGADIPEYVNTVSDGANMETFNIQEKSHHQDVLPNVQHEEEEEEEEDTDKNHFVAKIQNKMSTMYMAHKKSIKYAAFVLGLLLYGAYLVYAMYWNIQGAIPLIVITAIVIFFVIYNLIKKYLGPKILKVLEKPIHFVETKWNKLRWVWYVIVAIAIIVFIGIDASRKPYKLVSVGGILAFLLLAFVGSKNAVKVNWSLVLSGMVLQFIFGLLILRWSYGLIAFQWLGDQITMFLNYADFGSKFVFGDAYLEHMFVFQVMPVITFFAAINALLYHWGVIQVGIRKFGWMMQVIMGTIPTESFIAAANVFTGPTTSLLTVSGFLAKMTISELHSAMTSGFSTVDFGLLAVYTSFGVESSHLVAASLMSAPAALAIARLLYPETEKPSIAEVKDIKFEKSPARNSIDAFASGASDSVPVVASIVVNLIAFVAMLTFINATLSWLGERVSYPDLSFQLICSYLFWPLALLMGVDLKDCLKVGELIGSKIFLSDIVAYEKLGELINNRKAGILPAMSIRSEVIATYACCGFANFSDVGIVLGSVTALAPSRKRDLASVAIRAMVAGNLACFTTACIAGMLFDS</sequence>
<evidence type="ECO:0000256" key="2">
    <source>
        <dbReference type="ARBA" id="ARBA00009033"/>
    </source>
</evidence>
<feature type="region of interest" description="Disordered" evidence="7">
    <location>
        <begin position="36"/>
        <end position="58"/>
    </location>
</feature>
<dbReference type="GO" id="GO:0005886">
    <property type="term" value="C:plasma membrane"/>
    <property type="evidence" value="ECO:0007669"/>
    <property type="project" value="UniProtKB-SubCell"/>
</dbReference>
<feature type="transmembrane region" description="Helical" evidence="8">
    <location>
        <begin position="339"/>
        <end position="361"/>
    </location>
</feature>
<feature type="transmembrane region" description="Helical" evidence="8">
    <location>
        <begin position="425"/>
        <end position="447"/>
    </location>
</feature>
<keyword evidence="4 8" id="KW-0812">Transmembrane</keyword>
<dbReference type="InterPro" id="IPR002668">
    <property type="entry name" value="CNT_N_dom"/>
</dbReference>
<dbReference type="EMBL" id="CAIIXF020000001">
    <property type="protein sequence ID" value="CAH1774159.1"/>
    <property type="molecule type" value="Genomic_DNA"/>
</dbReference>
<evidence type="ECO:0000256" key="4">
    <source>
        <dbReference type="ARBA" id="ARBA00022692"/>
    </source>
</evidence>
<proteinExistence type="inferred from homology"/>
<reference evidence="9" key="1">
    <citation type="submission" date="2022-03" db="EMBL/GenBank/DDBJ databases">
        <authorList>
            <person name="Martin C."/>
        </authorList>
    </citation>
    <scope>NUCLEOTIDE SEQUENCE</scope>
</reference>
<comment type="subcellular location">
    <subcellularLocation>
        <location evidence="1">Cell membrane</location>
        <topology evidence="1">Multi-pass membrane protein</topology>
    </subcellularLocation>
</comment>
<evidence type="ECO:0000256" key="5">
    <source>
        <dbReference type="ARBA" id="ARBA00022989"/>
    </source>
</evidence>
<dbReference type="InterPro" id="IPR011642">
    <property type="entry name" value="Gate_dom"/>
</dbReference>
<dbReference type="GO" id="GO:0005415">
    <property type="term" value="F:nucleoside:sodium symporter activity"/>
    <property type="evidence" value="ECO:0007669"/>
    <property type="project" value="TreeGrafter"/>
</dbReference>